<keyword evidence="5" id="KW-1185">Reference proteome</keyword>
<protein>
    <submittedName>
        <fullName evidence="4">Uncharacterized protein</fullName>
    </submittedName>
</protein>
<organism evidence="4 5">
    <name type="scientific">Penicillium brasilianum</name>
    <dbReference type="NCBI Taxonomy" id="104259"/>
    <lineage>
        <taxon>Eukaryota</taxon>
        <taxon>Fungi</taxon>
        <taxon>Dikarya</taxon>
        <taxon>Ascomycota</taxon>
        <taxon>Pezizomycotina</taxon>
        <taxon>Eurotiomycetes</taxon>
        <taxon>Eurotiomycetidae</taxon>
        <taxon>Eurotiales</taxon>
        <taxon>Aspergillaceae</taxon>
        <taxon>Penicillium</taxon>
    </lineage>
</organism>
<evidence type="ECO:0000313" key="4">
    <source>
        <dbReference type="EMBL" id="CEJ54650.1"/>
    </source>
</evidence>
<name>A0A0F7TDQ4_PENBI</name>
<sequence length="339" mass="37130">MPFTRFAPEILLQIASWIDTESDLASLVQVNRDVYNTLITELYLRNAKNPEKSAIIIAARSGNCSALKRALQAWTVARGPSELPTSGGPSKYTPLFSAAIRGHLEAVKILLEYGVDPNERDRSMRTPLNAASTRGHTAVVEALLAQPNIKVNAYDTDKQTPICGAARNGHAEIVKMLLLAGAHAGFVRKTGWQTPLHSAIRHKQAELVRLLVNRDDVDPNALGSNGTPLETAVEANEEDLVKILLTDKRINPDLTTRSMFRTPLLEAALKNNDAMVRLLLEAGANKEIQDSTSLSPAMLLDAPSAEARHKLIRERSLTGMKDHNASVLRMLLSRDLSEN</sequence>
<dbReference type="SMART" id="SM00248">
    <property type="entry name" value="ANK"/>
    <property type="match status" value="6"/>
</dbReference>
<dbReference type="Pfam" id="PF00023">
    <property type="entry name" value="Ank"/>
    <property type="match status" value="1"/>
</dbReference>
<dbReference type="PANTHER" id="PTHR24173">
    <property type="entry name" value="ANKYRIN REPEAT CONTAINING"/>
    <property type="match status" value="1"/>
</dbReference>
<dbReference type="PROSITE" id="PS50088">
    <property type="entry name" value="ANK_REPEAT"/>
    <property type="match status" value="3"/>
</dbReference>
<dbReference type="SUPFAM" id="SSF48403">
    <property type="entry name" value="Ankyrin repeat"/>
    <property type="match status" value="1"/>
</dbReference>
<evidence type="ECO:0000256" key="2">
    <source>
        <dbReference type="ARBA" id="ARBA00023043"/>
    </source>
</evidence>
<feature type="repeat" description="ANK" evidence="3">
    <location>
        <begin position="259"/>
        <end position="291"/>
    </location>
</feature>
<dbReference type="AlphaFoldDB" id="A0A0F7TDQ4"/>
<evidence type="ECO:0000256" key="3">
    <source>
        <dbReference type="PROSITE-ProRule" id="PRU00023"/>
    </source>
</evidence>
<feature type="repeat" description="ANK" evidence="3">
    <location>
        <begin position="90"/>
        <end position="122"/>
    </location>
</feature>
<feature type="repeat" description="ANK" evidence="3">
    <location>
        <begin position="157"/>
        <end position="189"/>
    </location>
</feature>
<accession>A0A0F7TDQ4</accession>
<dbReference type="OrthoDB" id="20872at2759"/>
<dbReference type="EMBL" id="CDHK01000001">
    <property type="protein sequence ID" value="CEJ54650.1"/>
    <property type="molecule type" value="Genomic_DNA"/>
</dbReference>
<gene>
    <name evidence="4" type="ORF">PMG11_00951</name>
</gene>
<reference evidence="5" key="1">
    <citation type="journal article" date="2015" name="Genome Announc.">
        <title>Draft genome sequence of the fungus Penicillium brasilianum MG11.</title>
        <authorList>
            <person name="Horn F."/>
            <person name="Linde J."/>
            <person name="Mattern D.J."/>
            <person name="Walther G."/>
            <person name="Guthke R."/>
            <person name="Brakhage A.A."/>
            <person name="Valiante V."/>
        </authorList>
    </citation>
    <scope>NUCLEOTIDE SEQUENCE [LARGE SCALE GENOMIC DNA]</scope>
    <source>
        <strain evidence="5">MG11</strain>
    </source>
</reference>
<dbReference type="Proteomes" id="UP000042958">
    <property type="component" value="Unassembled WGS sequence"/>
</dbReference>
<keyword evidence="1" id="KW-0677">Repeat</keyword>
<dbReference type="PROSITE" id="PS50297">
    <property type="entry name" value="ANK_REP_REGION"/>
    <property type="match status" value="3"/>
</dbReference>
<evidence type="ECO:0000256" key="1">
    <source>
        <dbReference type="ARBA" id="ARBA00022737"/>
    </source>
</evidence>
<dbReference type="InterPro" id="IPR002110">
    <property type="entry name" value="Ankyrin_rpt"/>
</dbReference>
<dbReference type="STRING" id="104259.A0A0F7TDQ4"/>
<dbReference type="PANTHER" id="PTHR24173:SF74">
    <property type="entry name" value="ANKYRIN REPEAT DOMAIN-CONTAINING PROTEIN 16"/>
    <property type="match status" value="1"/>
</dbReference>
<dbReference type="Pfam" id="PF12796">
    <property type="entry name" value="Ank_2"/>
    <property type="match status" value="2"/>
</dbReference>
<proteinExistence type="predicted"/>
<dbReference type="Gene3D" id="1.25.40.20">
    <property type="entry name" value="Ankyrin repeat-containing domain"/>
    <property type="match status" value="2"/>
</dbReference>
<dbReference type="InterPro" id="IPR036770">
    <property type="entry name" value="Ankyrin_rpt-contain_sf"/>
</dbReference>
<evidence type="ECO:0000313" key="5">
    <source>
        <dbReference type="Proteomes" id="UP000042958"/>
    </source>
</evidence>
<keyword evidence="2 3" id="KW-0040">ANK repeat</keyword>